<accession>A0ABR2DV51</accession>
<dbReference type="Proteomes" id="UP001472677">
    <property type="component" value="Unassembled WGS sequence"/>
</dbReference>
<feature type="region of interest" description="Disordered" evidence="1">
    <location>
        <begin position="31"/>
        <end position="65"/>
    </location>
</feature>
<keyword evidence="3" id="KW-1185">Reference proteome</keyword>
<dbReference type="EMBL" id="JBBPBM010000022">
    <property type="protein sequence ID" value="KAK8547516.1"/>
    <property type="molecule type" value="Genomic_DNA"/>
</dbReference>
<name>A0ABR2DV51_9ROSI</name>
<evidence type="ECO:0000313" key="3">
    <source>
        <dbReference type="Proteomes" id="UP001472677"/>
    </source>
</evidence>
<sequence length="77" mass="8319">MVVVRNGDGFKMVMRAEHGLVKREVVENTDGGDFGSMIDENGERGSGNVGKWCKNGDDQKGGNKGGSLIWELNFKGC</sequence>
<protein>
    <submittedName>
        <fullName evidence="2">Uncharacterized protein</fullName>
    </submittedName>
</protein>
<comment type="caution">
    <text evidence="2">The sequence shown here is derived from an EMBL/GenBank/DDBJ whole genome shotgun (WGS) entry which is preliminary data.</text>
</comment>
<gene>
    <name evidence="2" type="ORF">V6N12_031653</name>
</gene>
<evidence type="ECO:0000256" key="1">
    <source>
        <dbReference type="SAM" id="MobiDB-lite"/>
    </source>
</evidence>
<organism evidence="2 3">
    <name type="scientific">Hibiscus sabdariffa</name>
    <name type="common">roselle</name>
    <dbReference type="NCBI Taxonomy" id="183260"/>
    <lineage>
        <taxon>Eukaryota</taxon>
        <taxon>Viridiplantae</taxon>
        <taxon>Streptophyta</taxon>
        <taxon>Embryophyta</taxon>
        <taxon>Tracheophyta</taxon>
        <taxon>Spermatophyta</taxon>
        <taxon>Magnoliopsida</taxon>
        <taxon>eudicotyledons</taxon>
        <taxon>Gunneridae</taxon>
        <taxon>Pentapetalae</taxon>
        <taxon>rosids</taxon>
        <taxon>malvids</taxon>
        <taxon>Malvales</taxon>
        <taxon>Malvaceae</taxon>
        <taxon>Malvoideae</taxon>
        <taxon>Hibiscus</taxon>
    </lineage>
</organism>
<evidence type="ECO:0000313" key="2">
    <source>
        <dbReference type="EMBL" id="KAK8547516.1"/>
    </source>
</evidence>
<proteinExistence type="predicted"/>
<reference evidence="2 3" key="1">
    <citation type="journal article" date="2024" name="G3 (Bethesda)">
        <title>Genome assembly of Hibiscus sabdariffa L. provides insights into metabolisms of medicinal natural products.</title>
        <authorList>
            <person name="Kim T."/>
        </authorList>
    </citation>
    <scope>NUCLEOTIDE SEQUENCE [LARGE SCALE GENOMIC DNA]</scope>
    <source>
        <strain evidence="2">TK-2024</strain>
        <tissue evidence="2">Old leaves</tissue>
    </source>
</reference>